<proteinExistence type="predicted"/>
<gene>
    <name evidence="1" type="ORF">ACFOUW_16840</name>
</gene>
<name>A0ABV7YB26_9ACTN</name>
<comment type="caution">
    <text evidence="1">The sequence shown here is derived from an EMBL/GenBank/DDBJ whole genome shotgun (WGS) entry which is preliminary data.</text>
</comment>
<keyword evidence="2" id="KW-1185">Reference proteome</keyword>
<dbReference type="InterPro" id="IPR036390">
    <property type="entry name" value="WH_DNA-bd_sf"/>
</dbReference>
<dbReference type="InterPro" id="IPR036388">
    <property type="entry name" value="WH-like_DNA-bd_sf"/>
</dbReference>
<organism evidence="1 2">
    <name type="scientific">Tenggerimyces flavus</name>
    <dbReference type="NCBI Taxonomy" id="1708749"/>
    <lineage>
        <taxon>Bacteria</taxon>
        <taxon>Bacillati</taxon>
        <taxon>Actinomycetota</taxon>
        <taxon>Actinomycetes</taxon>
        <taxon>Propionibacteriales</taxon>
        <taxon>Nocardioidaceae</taxon>
        <taxon>Tenggerimyces</taxon>
    </lineage>
</organism>
<evidence type="ECO:0000313" key="1">
    <source>
        <dbReference type="EMBL" id="MFC3762511.1"/>
    </source>
</evidence>
<dbReference type="SUPFAM" id="SSF46785">
    <property type="entry name" value="Winged helix' DNA-binding domain"/>
    <property type="match status" value="1"/>
</dbReference>
<reference evidence="2" key="1">
    <citation type="journal article" date="2019" name="Int. J. Syst. Evol. Microbiol.">
        <title>The Global Catalogue of Microorganisms (GCM) 10K type strain sequencing project: providing services to taxonomists for standard genome sequencing and annotation.</title>
        <authorList>
            <consortium name="The Broad Institute Genomics Platform"/>
            <consortium name="The Broad Institute Genome Sequencing Center for Infectious Disease"/>
            <person name="Wu L."/>
            <person name="Ma J."/>
        </authorList>
    </citation>
    <scope>NUCLEOTIDE SEQUENCE [LARGE SCALE GENOMIC DNA]</scope>
    <source>
        <strain evidence="2">CGMCC 4.7241</strain>
    </source>
</reference>
<dbReference type="EMBL" id="JBHRZH010000015">
    <property type="protein sequence ID" value="MFC3762511.1"/>
    <property type="molecule type" value="Genomic_DNA"/>
</dbReference>
<protein>
    <recommendedName>
        <fullName evidence="3">Transcriptional regulator</fullName>
    </recommendedName>
</protein>
<sequence>MALLTFGVVGPSDLVPRVVEAVETTAQLKALPLPYKGEQETVDIIRANAEEVDAWLFTGVVPHEIATAENVVDLPAEHVSYSGVTLLAALLKLLRAGADLRRVSIDTLQPNEVAETLDEAGLPAETALTMVYEPTVRSADVVEFHRTARQRDGATVAITCLRSAYDELRKEMPVVRLAPAPRDIREAVEQLVLLTRSRHHSDAQVAIGFVQLSRADNGLERDLAELGGAIVGIDEGRYLLVTTRGPLERATDDFRVAPFLEQLAERHGAVHVGLGLGRSAGEAAAHAARALARARVQGDVAAILAAPHDADIVLTKDRVTEKGPVDLGRLAQRLGMSRTTLQSLRRLVDNAEEPLVTATEVAQAFSIQERSARRLLKRLERAGAAIPVGTLSEGQMGRPPVIYRLDL</sequence>
<evidence type="ECO:0008006" key="3">
    <source>
        <dbReference type="Google" id="ProtNLM"/>
    </source>
</evidence>
<dbReference type="RefSeq" id="WP_205118802.1">
    <property type="nucleotide sequence ID" value="NZ_JAFBCM010000001.1"/>
</dbReference>
<dbReference type="Proteomes" id="UP001595699">
    <property type="component" value="Unassembled WGS sequence"/>
</dbReference>
<dbReference type="Gene3D" id="1.10.10.10">
    <property type="entry name" value="Winged helix-like DNA-binding domain superfamily/Winged helix DNA-binding domain"/>
    <property type="match status" value="1"/>
</dbReference>
<accession>A0ABV7YB26</accession>
<evidence type="ECO:0000313" key="2">
    <source>
        <dbReference type="Proteomes" id="UP001595699"/>
    </source>
</evidence>